<dbReference type="EMBL" id="GECU01032005">
    <property type="protein sequence ID" value="JAS75701.1"/>
    <property type="molecule type" value="Transcribed_RNA"/>
</dbReference>
<proteinExistence type="predicted"/>
<sequence>MTFTNKTHDKDIAMTISNKDMAMANKDFTVGSPSRLRSGSGGRAENKELTDDLTPTRIATERMVMGTTDGTDDDSEGYAVVTKKRKNRSTTDARKSKKDKIEASRFRLDMGTDEDTDESDKEDSATSRMTNYDAVENSINLVLGKLRLLQKKAGSSDKIRDIEKELHSTLRCARSLHEENLTLRARLEERTSILKIFKEAIPPTRPTTASNPGSSYAQAAARQVPQHRTIPPRPPKPTILVYPKTEGATFEEVMDLVRRTVDPKALGLRVHRMTKIR</sequence>
<feature type="compositionally biased region" description="Acidic residues" evidence="1">
    <location>
        <begin position="111"/>
        <end position="121"/>
    </location>
</feature>
<evidence type="ECO:0000256" key="1">
    <source>
        <dbReference type="SAM" id="MobiDB-lite"/>
    </source>
</evidence>
<feature type="compositionally biased region" description="Basic and acidic residues" evidence="1">
    <location>
        <begin position="89"/>
        <end position="110"/>
    </location>
</feature>
<protein>
    <submittedName>
        <fullName evidence="2">Uncharacterized protein</fullName>
    </submittedName>
</protein>
<evidence type="ECO:0000313" key="2">
    <source>
        <dbReference type="EMBL" id="JAS75701.1"/>
    </source>
</evidence>
<accession>A0A1B6HM27</accession>
<name>A0A1B6HM27_9HEMI</name>
<reference evidence="2" key="1">
    <citation type="submission" date="2015-11" db="EMBL/GenBank/DDBJ databases">
        <title>De novo transcriptome assembly of four potential Pierce s Disease insect vectors from Arizona vineyards.</title>
        <authorList>
            <person name="Tassone E.E."/>
        </authorList>
    </citation>
    <scope>NUCLEOTIDE SEQUENCE</scope>
</reference>
<organism evidence="2">
    <name type="scientific">Homalodisca liturata</name>
    <dbReference type="NCBI Taxonomy" id="320908"/>
    <lineage>
        <taxon>Eukaryota</taxon>
        <taxon>Metazoa</taxon>
        <taxon>Ecdysozoa</taxon>
        <taxon>Arthropoda</taxon>
        <taxon>Hexapoda</taxon>
        <taxon>Insecta</taxon>
        <taxon>Pterygota</taxon>
        <taxon>Neoptera</taxon>
        <taxon>Paraneoptera</taxon>
        <taxon>Hemiptera</taxon>
        <taxon>Auchenorrhyncha</taxon>
        <taxon>Membracoidea</taxon>
        <taxon>Cicadellidae</taxon>
        <taxon>Cicadellinae</taxon>
        <taxon>Proconiini</taxon>
        <taxon>Homalodisca</taxon>
    </lineage>
</organism>
<feature type="region of interest" description="Disordered" evidence="1">
    <location>
        <begin position="29"/>
        <end position="129"/>
    </location>
</feature>
<dbReference type="AlphaFoldDB" id="A0A1B6HM27"/>
<gene>
    <name evidence="2" type="ORF">g.2393</name>
</gene>
<feature type="non-terminal residue" evidence="2">
    <location>
        <position position="277"/>
    </location>
</feature>